<dbReference type="AlphaFoldDB" id="A0A1X0A7G2"/>
<organism evidence="3 4">
    <name type="scientific">Mycobacterium aquaticum</name>
    <dbReference type="NCBI Taxonomy" id="1927124"/>
    <lineage>
        <taxon>Bacteria</taxon>
        <taxon>Bacillati</taxon>
        <taxon>Actinomycetota</taxon>
        <taxon>Actinomycetes</taxon>
        <taxon>Mycobacteriales</taxon>
        <taxon>Mycobacteriaceae</taxon>
        <taxon>Mycobacterium</taxon>
    </lineage>
</organism>
<comment type="similarity">
    <text evidence="1">Belongs to the carbon-nitrogen hydrolase superfamily. NIT1/NIT2 family.</text>
</comment>
<dbReference type="PANTHER" id="PTHR23088:SF27">
    <property type="entry name" value="DEAMINATED GLUTATHIONE AMIDASE"/>
    <property type="match status" value="1"/>
</dbReference>
<evidence type="ECO:0000313" key="3">
    <source>
        <dbReference type="EMBL" id="ORA26017.1"/>
    </source>
</evidence>
<dbReference type="Gene3D" id="3.60.110.10">
    <property type="entry name" value="Carbon-nitrogen hydrolase"/>
    <property type="match status" value="1"/>
</dbReference>
<name>A0A1X0A7G2_9MYCO</name>
<dbReference type="STRING" id="1927124.BST13_32355"/>
<keyword evidence="4" id="KW-1185">Reference proteome</keyword>
<evidence type="ECO:0000313" key="4">
    <source>
        <dbReference type="Proteomes" id="UP000192448"/>
    </source>
</evidence>
<evidence type="ECO:0000259" key="2">
    <source>
        <dbReference type="PROSITE" id="PS50263"/>
    </source>
</evidence>
<sequence length="270" mass="28054">MSPNLRHSEYVKVALAQIGSGTDIAANLEQIASAATAARADGAEVVLFPEYSMYEKPVVDGSFAEVAEPLDGPFGSSLAALAARLGIAVVAGLVEDNPDDPTRPFNTLAAWSASGAFLGRHRKALLYDVGVFSESTYISAGDVTDPSVIRVGSTLFGLQTCYELRFPEISRRQARAGATVLAVLSSWVPGPGKVTQWSTLAAARAIENICHVAAVTQAAPVSTGHSLAVAPDGTVLATLGDAPALVTVTVDASLTERQRQADPHALTVDL</sequence>
<dbReference type="SUPFAM" id="SSF56317">
    <property type="entry name" value="Carbon-nitrogen hydrolase"/>
    <property type="match status" value="1"/>
</dbReference>
<dbReference type="Pfam" id="PF00795">
    <property type="entry name" value="CN_hydrolase"/>
    <property type="match status" value="1"/>
</dbReference>
<dbReference type="PANTHER" id="PTHR23088">
    <property type="entry name" value="NITRILASE-RELATED"/>
    <property type="match status" value="1"/>
</dbReference>
<dbReference type="PROSITE" id="PS50263">
    <property type="entry name" value="CN_HYDROLASE"/>
    <property type="match status" value="1"/>
</dbReference>
<protein>
    <recommendedName>
        <fullName evidence="2">CN hydrolase domain-containing protein</fullName>
    </recommendedName>
</protein>
<dbReference type="InterPro" id="IPR036526">
    <property type="entry name" value="C-N_Hydrolase_sf"/>
</dbReference>
<comment type="caution">
    <text evidence="3">The sequence shown here is derived from an EMBL/GenBank/DDBJ whole genome shotgun (WGS) entry which is preliminary data.</text>
</comment>
<dbReference type="Proteomes" id="UP000192448">
    <property type="component" value="Unassembled WGS sequence"/>
</dbReference>
<reference evidence="3 4" key="1">
    <citation type="submission" date="2017-02" db="EMBL/GenBank/DDBJ databases">
        <title>The new phylogeny of genus Mycobacterium.</title>
        <authorList>
            <person name="Tortoli E."/>
            <person name="Trovato A."/>
            <person name="Cirillo D.M."/>
        </authorList>
    </citation>
    <scope>NUCLEOTIDE SEQUENCE [LARGE SCALE GENOMIC DNA]</scope>
    <source>
        <strain evidence="3 4">RW6</strain>
    </source>
</reference>
<gene>
    <name evidence="3" type="ORF">BST13_32355</name>
</gene>
<feature type="domain" description="CN hydrolase" evidence="2">
    <location>
        <begin position="11"/>
        <end position="252"/>
    </location>
</feature>
<dbReference type="EMBL" id="MVHF01000051">
    <property type="protein sequence ID" value="ORA26017.1"/>
    <property type="molecule type" value="Genomic_DNA"/>
</dbReference>
<evidence type="ECO:0000256" key="1">
    <source>
        <dbReference type="ARBA" id="ARBA00010613"/>
    </source>
</evidence>
<proteinExistence type="inferred from homology"/>
<accession>A0A1X0A7G2</accession>
<dbReference type="InterPro" id="IPR003010">
    <property type="entry name" value="C-N_Hydrolase"/>
</dbReference>